<dbReference type="Gene3D" id="2.30.22.10">
    <property type="entry name" value="Head domain of nucleotide exchange factor GrpE"/>
    <property type="match status" value="1"/>
</dbReference>
<dbReference type="InterPro" id="IPR000740">
    <property type="entry name" value="GrpE"/>
</dbReference>
<dbReference type="Proteomes" id="UP001327093">
    <property type="component" value="Unassembled WGS sequence"/>
</dbReference>
<name>A0ABU6AIB2_9PSEU</name>
<proteinExistence type="predicted"/>
<evidence type="ECO:0000313" key="3">
    <source>
        <dbReference type="EMBL" id="MEB3371188.1"/>
    </source>
</evidence>
<sequence>MTVRSWRRSKKSPESGTEHLSGSSVLNEAGDQASDADADQGTDMTAVTSETVTDPLEQALTDRAALIQLCVYAVDRARSAGVAERLAEGLTSIGVSPLRPDGQRFDPAFHEAGGTLPTDDPALDGLIAETELLGFADHDRVLRAPVVTVYQLRR</sequence>
<keyword evidence="4" id="KW-1185">Reference proteome</keyword>
<evidence type="ECO:0000256" key="2">
    <source>
        <dbReference type="SAM" id="MobiDB-lite"/>
    </source>
</evidence>
<evidence type="ECO:0000256" key="1">
    <source>
        <dbReference type="ARBA" id="ARBA00023186"/>
    </source>
</evidence>
<feature type="region of interest" description="Disordered" evidence="2">
    <location>
        <begin position="1"/>
        <end position="43"/>
    </location>
</feature>
<reference evidence="3 4" key="1">
    <citation type="submission" date="2023-10" db="EMBL/GenBank/DDBJ databases">
        <title>Saccharopolyspora sp. nov., isolated from mangrove soil.</title>
        <authorList>
            <person name="Lu Y."/>
            <person name="Liu W."/>
        </authorList>
    </citation>
    <scope>NUCLEOTIDE SEQUENCE [LARGE SCALE GENOMIC DNA]</scope>
    <source>
        <strain evidence="3 4">S2-29</strain>
    </source>
</reference>
<keyword evidence="1" id="KW-0143">Chaperone</keyword>
<gene>
    <name evidence="3" type="primary">grpE</name>
    <name evidence="3" type="ORF">R4I43_27655</name>
</gene>
<organism evidence="3 4">
    <name type="scientific">Saccharopolyspora mangrovi</name>
    <dbReference type="NCBI Taxonomy" id="3082379"/>
    <lineage>
        <taxon>Bacteria</taxon>
        <taxon>Bacillati</taxon>
        <taxon>Actinomycetota</taxon>
        <taxon>Actinomycetes</taxon>
        <taxon>Pseudonocardiales</taxon>
        <taxon>Pseudonocardiaceae</taxon>
        <taxon>Saccharopolyspora</taxon>
    </lineage>
</organism>
<feature type="compositionally biased region" description="Basic residues" evidence="2">
    <location>
        <begin position="1"/>
        <end position="10"/>
    </location>
</feature>
<accession>A0ABU6AIB2</accession>
<evidence type="ECO:0000313" key="4">
    <source>
        <dbReference type="Proteomes" id="UP001327093"/>
    </source>
</evidence>
<protein>
    <submittedName>
        <fullName evidence="3">Nucleotide exchange factor GrpE</fullName>
    </submittedName>
</protein>
<comment type="caution">
    <text evidence="3">The sequence shown here is derived from an EMBL/GenBank/DDBJ whole genome shotgun (WGS) entry which is preliminary data.</text>
</comment>
<dbReference type="EMBL" id="JAWLNX010000025">
    <property type="protein sequence ID" value="MEB3371188.1"/>
    <property type="molecule type" value="Genomic_DNA"/>
</dbReference>
<dbReference type="InterPro" id="IPR009012">
    <property type="entry name" value="GrpE_head"/>
</dbReference>
<dbReference type="Pfam" id="PF01025">
    <property type="entry name" value="GrpE"/>
    <property type="match status" value="1"/>
</dbReference>
<dbReference type="RefSeq" id="WP_324268638.1">
    <property type="nucleotide sequence ID" value="NZ_JAWLNX010000025.1"/>
</dbReference>
<dbReference type="SUPFAM" id="SSF51064">
    <property type="entry name" value="Head domain of nucleotide exchange factor GrpE"/>
    <property type="match status" value="1"/>
</dbReference>